<sequence>MLIQKFGMATWPFNLPIKQALRAASEAGARGVLVNARTETPAREMSLSAQRDFRRYLGELTLSLTGFHFPTRHAIHDQQHLDERLSAIKQAMQFCAGMKTKVLLVDIGSLPESSESTEVELKTFHDVLTDLATLGNHIGVTPCVTPAGGSLQQLRQLLDQIGSGPVGINLDPATAVLNKQNPTEVVRLFHDRLLHVTARDATRTRDGIGQETSIGRGEVEWEEVLAVLAEVEYSGWVTVQRSSGEKPGSDMEQGIKYLKNIGIE</sequence>
<dbReference type="InterPro" id="IPR050312">
    <property type="entry name" value="IolE/XylAMocC-like"/>
</dbReference>
<evidence type="ECO:0000259" key="1">
    <source>
        <dbReference type="Pfam" id="PF01261"/>
    </source>
</evidence>
<dbReference type="GO" id="GO:0016853">
    <property type="term" value="F:isomerase activity"/>
    <property type="evidence" value="ECO:0007669"/>
    <property type="project" value="UniProtKB-KW"/>
</dbReference>
<dbReference type="AlphaFoldDB" id="A0A518CUG4"/>
<name>A0A518CUG4_9PLAN</name>
<dbReference type="Proteomes" id="UP000317178">
    <property type="component" value="Chromosome"/>
</dbReference>
<dbReference type="EMBL" id="CP036281">
    <property type="protein sequence ID" value="QDU82862.1"/>
    <property type="molecule type" value="Genomic_DNA"/>
</dbReference>
<proteinExistence type="predicted"/>
<keyword evidence="2" id="KW-0413">Isomerase</keyword>
<keyword evidence="3" id="KW-1185">Reference proteome</keyword>
<dbReference type="PANTHER" id="PTHR12110">
    <property type="entry name" value="HYDROXYPYRUVATE ISOMERASE"/>
    <property type="match status" value="1"/>
</dbReference>
<reference evidence="2 3" key="1">
    <citation type="submission" date="2019-02" db="EMBL/GenBank/DDBJ databases">
        <title>Deep-cultivation of Planctomycetes and their phenomic and genomic characterization uncovers novel biology.</title>
        <authorList>
            <person name="Wiegand S."/>
            <person name="Jogler M."/>
            <person name="Boedeker C."/>
            <person name="Pinto D."/>
            <person name="Vollmers J."/>
            <person name="Rivas-Marin E."/>
            <person name="Kohn T."/>
            <person name="Peeters S.H."/>
            <person name="Heuer A."/>
            <person name="Rast P."/>
            <person name="Oberbeckmann S."/>
            <person name="Bunk B."/>
            <person name="Jeske O."/>
            <person name="Meyerdierks A."/>
            <person name="Storesund J.E."/>
            <person name="Kallscheuer N."/>
            <person name="Luecker S."/>
            <person name="Lage O.M."/>
            <person name="Pohl T."/>
            <person name="Merkel B.J."/>
            <person name="Hornburger P."/>
            <person name="Mueller R.-W."/>
            <person name="Bruemmer F."/>
            <person name="Labrenz M."/>
            <person name="Spormann A.M."/>
            <person name="Op den Camp H."/>
            <person name="Overmann J."/>
            <person name="Amann R."/>
            <person name="Jetten M.S.M."/>
            <person name="Mascher T."/>
            <person name="Medema M.H."/>
            <person name="Devos D.P."/>
            <person name="Kaster A.-K."/>
            <person name="Ovreas L."/>
            <person name="Rohde M."/>
            <person name="Galperin M.Y."/>
            <person name="Jogler C."/>
        </authorList>
    </citation>
    <scope>NUCLEOTIDE SEQUENCE [LARGE SCALE GENOMIC DNA]</scope>
    <source>
        <strain evidence="2 3">Pla110</strain>
    </source>
</reference>
<gene>
    <name evidence="2" type="ORF">Pla110_46250</name>
</gene>
<accession>A0A518CUG4</accession>
<organism evidence="2 3">
    <name type="scientific">Polystyrenella longa</name>
    <dbReference type="NCBI Taxonomy" id="2528007"/>
    <lineage>
        <taxon>Bacteria</taxon>
        <taxon>Pseudomonadati</taxon>
        <taxon>Planctomycetota</taxon>
        <taxon>Planctomycetia</taxon>
        <taxon>Planctomycetales</taxon>
        <taxon>Planctomycetaceae</taxon>
        <taxon>Polystyrenella</taxon>
    </lineage>
</organism>
<dbReference type="KEGG" id="plon:Pla110_46250"/>
<dbReference type="InterPro" id="IPR013022">
    <property type="entry name" value="Xyl_isomerase-like_TIM-brl"/>
</dbReference>
<evidence type="ECO:0000313" key="3">
    <source>
        <dbReference type="Proteomes" id="UP000317178"/>
    </source>
</evidence>
<dbReference type="InterPro" id="IPR036237">
    <property type="entry name" value="Xyl_isomerase-like_sf"/>
</dbReference>
<dbReference type="SUPFAM" id="SSF51658">
    <property type="entry name" value="Xylose isomerase-like"/>
    <property type="match status" value="1"/>
</dbReference>
<feature type="domain" description="Xylose isomerase-like TIM barrel" evidence="1">
    <location>
        <begin position="21"/>
        <end position="260"/>
    </location>
</feature>
<dbReference type="Gene3D" id="3.20.20.150">
    <property type="entry name" value="Divalent-metal-dependent TIM barrel enzymes"/>
    <property type="match status" value="1"/>
</dbReference>
<evidence type="ECO:0000313" key="2">
    <source>
        <dbReference type="EMBL" id="QDU82862.1"/>
    </source>
</evidence>
<protein>
    <submittedName>
        <fullName evidence="2">Xylose isomerase-like TIM barrel</fullName>
    </submittedName>
</protein>
<dbReference type="Pfam" id="PF01261">
    <property type="entry name" value="AP_endonuc_2"/>
    <property type="match status" value="1"/>
</dbReference>